<comment type="caution">
    <text evidence="1">The sequence shown here is derived from an EMBL/GenBank/DDBJ whole genome shotgun (WGS) entry which is preliminary data.</text>
</comment>
<evidence type="ECO:0008006" key="3">
    <source>
        <dbReference type="Google" id="ProtNLM"/>
    </source>
</evidence>
<reference evidence="1 2" key="1">
    <citation type="submission" date="2024-09" db="EMBL/GenBank/DDBJ databases">
        <authorList>
            <person name="Sun Q."/>
            <person name="Mori K."/>
        </authorList>
    </citation>
    <scope>NUCLEOTIDE SEQUENCE [LARGE SCALE GENOMIC DNA]</scope>
    <source>
        <strain evidence="1 2">CCM 7706</strain>
    </source>
</reference>
<evidence type="ECO:0000313" key="1">
    <source>
        <dbReference type="EMBL" id="MFC0203045.1"/>
    </source>
</evidence>
<sequence>MRLFDGILGKVSDHPDVENLAAKLGLEPEVAEKVIAALGIAHQQEGDTAQLAAERSGIDVGTVRQVMEQIGGEGSLGQYASAIAGEPDKVARLFDKDGDGSVLDDLKGMGKNLFGKS</sequence>
<dbReference type="Proteomes" id="UP001589798">
    <property type="component" value="Unassembled WGS sequence"/>
</dbReference>
<keyword evidence="2" id="KW-1185">Reference proteome</keyword>
<name>A0ABV6CT42_9SPHN</name>
<evidence type="ECO:0000313" key="2">
    <source>
        <dbReference type="Proteomes" id="UP001589798"/>
    </source>
</evidence>
<protein>
    <recommendedName>
        <fullName evidence="3">DUF937 domain-containing protein</fullName>
    </recommendedName>
</protein>
<gene>
    <name evidence="1" type="ORF">ACFFJC_02040</name>
</gene>
<dbReference type="EMBL" id="JBHLWK010000006">
    <property type="protein sequence ID" value="MFC0203045.1"/>
    <property type="molecule type" value="Genomic_DNA"/>
</dbReference>
<dbReference type="RefSeq" id="WP_379485915.1">
    <property type="nucleotide sequence ID" value="NZ_JBHLWK010000006.1"/>
</dbReference>
<proteinExistence type="predicted"/>
<organism evidence="1 2">
    <name type="scientific">Novosphingobium soli</name>
    <dbReference type="NCBI Taxonomy" id="574956"/>
    <lineage>
        <taxon>Bacteria</taxon>
        <taxon>Pseudomonadati</taxon>
        <taxon>Pseudomonadota</taxon>
        <taxon>Alphaproteobacteria</taxon>
        <taxon>Sphingomonadales</taxon>
        <taxon>Sphingomonadaceae</taxon>
        <taxon>Novosphingobium</taxon>
    </lineage>
</organism>
<accession>A0ABV6CT42</accession>